<organism evidence="2">
    <name type="scientific">marine sediment metagenome</name>
    <dbReference type="NCBI Taxonomy" id="412755"/>
    <lineage>
        <taxon>unclassified sequences</taxon>
        <taxon>metagenomes</taxon>
        <taxon>ecological metagenomes</taxon>
    </lineage>
</organism>
<protein>
    <recommendedName>
        <fullName evidence="3">Cell division protein FtsL</fullName>
    </recommendedName>
</protein>
<name>X0XW54_9ZZZZ</name>
<evidence type="ECO:0000313" key="2">
    <source>
        <dbReference type="EMBL" id="GAG40818.1"/>
    </source>
</evidence>
<dbReference type="EMBL" id="BARS01043593">
    <property type="protein sequence ID" value="GAG40818.1"/>
    <property type="molecule type" value="Genomic_DNA"/>
</dbReference>
<accession>X0XW54</accession>
<sequence length="105" mass="11665">MPAVLTIALVAVGLAALLPLLQSSHTIITGHDIRGLERQRNDWEARSHELEAEIASLVALDRIEKEARERLHMEAPERTVYLTVDVASPVSQPVPDRFLPPAKQE</sequence>
<comment type="caution">
    <text evidence="2">The sequence shown here is derived from an EMBL/GenBank/DDBJ whole genome shotgun (WGS) entry which is preliminary data.</text>
</comment>
<feature type="non-terminal residue" evidence="2">
    <location>
        <position position="105"/>
    </location>
</feature>
<feature type="coiled-coil region" evidence="1">
    <location>
        <begin position="33"/>
        <end position="60"/>
    </location>
</feature>
<reference evidence="2" key="1">
    <citation type="journal article" date="2014" name="Front. Microbiol.">
        <title>High frequency of phylogenetically diverse reductive dehalogenase-homologous genes in deep subseafloor sedimentary metagenomes.</title>
        <authorList>
            <person name="Kawai M."/>
            <person name="Futagami T."/>
            <person name="Toyoda A."/>
            <person name="Takaki Y."/>
            <person name="Nishi S."/>
            <person name="Hori S."/>
            <person name="Arai W."/>
            <person name="Tsubouchi T."/>
            <person name="Morono Y."/>
            <person name="Uchiyama I."/>
            <person name="Ito T."/>
            <person name="Fujiyama A."/>
            <person name="Inagaki F."/>
            <person name="Takami H."/>
        </authorList>
    </citation>
    <scope>NUCLEOTIDE SEQUENCE</scope>
    <source>
        <strain evidence="2">Expedition CK06-06</strain>
    </source>
</reference>
<evidence type="ECO:0008006" key="3">
    <source>
        <dbReference type="Google" id="ProtNLM"/>
    </source>
</evidence>
<dbReference type="AlphaFoldDB" id="X0XW54"/>
<keyword evidence="1" id="KW-0175">Coiled coil</keyword>
<evidence type="ECO:0000256" key="1">
    <source>
        <dbReference type="SAM" id="Coils"/>
    </source>
</evidence>
<proteinExistence type="predicted"/>
<gene>
    <name evidence="2" type="ORF">S01H1_65971</name>
</gene>